<evidence type="ECO:0000256" key="10">
    <source>
        <dbReference type="PROSITE-ProRule" id="PRU00169"/>
    </source>
</evidence>
<keyword evidence="11" id="KW-0812">Transmembrane</keyword>
<dbReference type="CDD" id="cd00082">
    <property type="entry name" value="HisKA"/>
    <property type="match status" value="1"/>
</dbReference>
<feature type="domain" description="Response regulatory" evidence="13">
    <location>
        <begin position="725"/>
        <end position="845"/>
    </location>
</feature>
<dbReference type="InterPro" id="IPR036097">
    <property type="entry name" value="HisK_dim/P_sf"/>
</dbReference>
<dbReference type="PANTHER" id="PTHR45339">
    <property type="entry name" value="HYBRID SIGNAL TRANSDUCTION HISTIDINE KINASE J"/>
    <property type="match status" value="1"/>
</dbReference>
<dbReference type="SMART" id="SM00387">
    <property type="entry name" value="HATPase_c"/>
    <property type="match status" value="1"/>
</dbReference>
<keyword evidence="6" id="KW-0418">Kinase</keyword>
<feature type="modified residue" description="4-aspartylphosphate" evidence="10">
    <location>
        <position position="638"/>
    </location>
</feature>
<dbReference type="AlphaFoldDB" id="A0A7G9G540"/>
<proteinExistence type="inferred from homology"/>
<dbReference type="PROSITE" id="PS50110">
    <property type="entry name" value="RESPONSE_REGULATORY"/>
    <property type="match status" value="2"/>
</dbReference>
<evidence type="ECO:0000256" key="11">
    <source>
        <dbReference type="SAM" id="Phobius"/>
    </source>
</evidence>
<dbReference type="InterPro" id="IPR036890">
    <property type="entry name" value="HATPase_C_sf"/>
</dbReference>
<dbReference type="EMBL" id="CP060634">
    <property type="protein sequence ID" value="QNM05922.1"/>
    <property type="molecule type" value="Genomic_DNA"/>
</dbReference>
<comment type="similarity">
    <text evidence="2">In the N-terminal section; belongs to the phytochrome family.</text>
</comment>
<evidence type="ECO:0000259" key="12">
    <source>
        <dbReference type="PROSITE" id="PS50109"/>
    </source>
</evidence>
<gene>
    <name evidence="14" type="ORF">H9Q78_01745</name>
</gene>
<comment type="catalytic activity">
    <reaction evidence="1">
        <text>ATP + protein L-histidine = ADP + protein N-phospho-L-histidine.</text>
        <dbReference type="EC" id="2.7.13.3"/>
    </reaction>
</comment>
<evidence type="ECO:0000256" key="4">
    <source>
        <dbReference type="ARBA" id="ARBA00018672"/>
    </source>
</evidence>
<dbReference type="SUPFAM" id="SSF47384">
    <property type="entry name" value="Homodimeric domain of signal transducing histidine kinase"/>
    <property type="match status" value="1"/>
</dbReference>
<dbReference type="Gene3D" id="3.40.50.2300">
    <property type="match status" value="2"/>
</dbReference>
<dbReference type="InterPro" id="IPR003661">
    <property type="entry name" value="HisK_dim/P_dom"/>
</dbReference>
<evidence type="ECO:0000256" key="1">
    <source>
        <dbReference type="ARBA" id="ARBA00000085"/>
    </source>
</evidence>
<dbReference type="KEGG" id="qdo:H9Q78_01745"/>
<evidence type="ECO:0000256" key="5">
    <source>
        <dbReference type="ARBA" id="ARBA00022553"/>
    </source>
</evidence>
<reference evidence="14 15" key="1">
    <citation type="submission" date="2020-08" db="EMBL/GenBank/DDBJ databases">
        <authorList>
            <person name="Liu C."/>
            <person name="Sun Q."/>
        </authorList>
    </citation>
    <scope>NUCLEOTIDE SEQUENCE [LARGE SCALE GENOMIC DNA]</scope>
    <source>
        <strain evidence="14 15">NSJ-38</strain>
    </source>
</reference>
<evidence type="ECO:0000256" key="7">
    <source>
        <dbReference type="ARBA" id="ARBA00023012"/>
    </source>
</evidence>
<feature type="transmembrane region" description="Helical" evidence="11">
    <location>
        <begin position="293"/>
        <end position="315"/>
    </location>
</feature>
<keyword evidence="11" id="KW-1133">Transmembrane helix</keyword>
<dbReference type="Pfam" id="PF00072">
    <property type="entry name" value="Response_reg"/>
    <property type="match status" value="2"/>
</dbReference>
<keyword evidence="5 10" id="KW-0597">Phosphoprotein</keyword>
<dbReference type="Gene3D" id="1.10.287.130">
    <property type="match status" value="1"/>
</dbReference>
<dbReference type="InterPro" id="IPR005467">
    <property type="entry name" value="His_kinase_dom"/>
</dbReference>
<dbReference type="GO" id="GO:0000155">
    <property type="term" value="F:phosphorelay sensor kinase activity"/>
    <property type="evidence" value="ECO:0007669"/>
    <property type="project" value="InterPro"/>
</dbReference>
<comment type="function">
    <text evidence="8">May play the central regulatory role in sporulation. It may be an element of the effector pathway responsible for the activation of sporulation genes in response to nutritional stress. Spo0A may act in concert with spo0H (a sigma factor) to control the expression of some genes that are critical to the sporulation process.</text>
</comment>
<evidence type="ECO:0000313" key="15">
    <source>
        <dbReference type="Proteomes" id="UP000515823"/>
    </source>
</evidence>
<dbReference type="PROSITE" id="PS50109">
    <property type="entry name" value="HIS_KIN"/>
    <property type="match status" value="1"/>
</dbReference>
<name>A0A7G9G540_9FIRM</name>
<dbReference type="InterPro" id="IPR001789">
    <property type="entry name" value="Sig_transdc_resp-reg_receiver"/>
</dbReference>
<organism evidence="14 15">
    <name type="scientific">Qiania dongpingensis</name>
    <dbReference type="NCBI Taxonomy" id="2763669"/>
    <lineage>
        <taxon>Bacteria</taxon>
        <taxon>Bacillati</taxon>
        <taxon>Bacillota</taxon>
        <taxon>Clostridia</taxon>
        <taxon>Lachnospirales</taxon>
        <taxon>Lachnospiraceae</taxon>
        <taxon>Qiania</taxon>
    </lineage>
</organism>
<dbReference type="SMART" id="SM00448">
    <property type="entry name" value="REC"/>
    <property type="match status" value="2"/>
</dbReference>
<dbReference type="SMART" id="SM00388">
    <property type="entry name" value="HisKA"/>
    <property type="match status" value="1"/>
</dbReference>
<keyword evidence="15" id="KW-1185">Reference proteome</keyword>
<evidence type="ECO:0000259" key="13">
    <source>
        <dbReference type="PROSITE" id="PS50110"/>
    </source>
</evidence>
<dbReference type="EC" id="2.7.13.3" evidence="3"/>
<evidence type="ECO:0000256" key="6">
    <source>
        <dbReference type="ARBA" id="ARBA00022777"/>
    </source>
</evidence>
<feature type="domain" description="Response regulatory" evidence="13">
    <location>
        <begin position="584"/>
        <end position="704"/>
    </location>
</feature>
<keyword evidence="11" id="KW-0472">Membrane</keyword>
<keyword evidence="7" id="KW-0902">Two-component regulatory system</keyword>
<evidence type="ECO:0000256" key="3">
    <source>
        <dbReference type="ARBA" id="ARBA00012438"/>
    </source>
</evidence>
<dbReference type="SUPFAM" id="SSF55874">
    <property type="entry name" value="ATPase domain of HSP90 chaperone/DNA topoisomerase II/histidine kinase"/>
    <property type="match status" value="1"/>
</dbReference>
<dbReference type="InterPro" id="IPR003594">
    <property type="entry name" value="HATPase_dom"/>
</dbReference>
<dbReference type="Gene3D" id="3.30.565.10">
    <property type="entry name" value="Histidine kinase-like ATPase, C-terminal domain"/>
    <property type="match status" value="1"/>
</dbReference>
<accession>A0A7G9G540</accession>
<dbReference type="FunFam" id="3.30.565.10:FF:000010">
    <property type="entry name" value="Sensor histidine kinase RcsC"/>
    <property type="match status" value="1"/>
</dbReference>
<evidence type="ECO:0000256" key="2">
    <source>
        <dbReference type="ARBA" id="ARBA00006402"/>
    </source>
</evidence>
<keyword evidence="6" id="KW-0808">Transferase</keyword>
<evidence type="ECO:0000313" key="14">
    <source>
        <dbReference type="EMBL" id="QNM05922.1"/>
    </source>
</evidence>
<evidence type="ECO:0000256" key="9">
    <source>
        <dbReference type="ARBA" id="ARBA00074306"/>
    </source>
</evidence>
<dbReference type="Gene3D" id="3.30.450.20">
    <property type="entry name" value="PAS domain"/>
    <property type="match status" value="1"/>
</dbReference>
<dbReference type="CDD" id="cd16922">
    <property type="entry name" value="HATPase_EvgS-ArcB-TorS-like"/>
    <property type="match status" value="1"/>
</dbReference>
<dbReference type="CDD" id="cd17546">
    <property type="entry name" value="REC_hyHK_CKI1_RcsC-like"/>
    <property type="match status" value="2"/>
</dbReference>
<dbReference type="PANTHER" id="PTHR45339:SF1">
    <property type="entry name" value="HYBRID SIGNAL TRANSDUCTION HISTIDINE KINASE J"/>
    <property type="match status" value="1"/>
</dbReference>
<feature type="transmembrane region" description="Helical" evidence="11">
    <location>
        <begin position="7"/>
        <end position="27"/>
    </location>
</feature>
<feature type="domain" description="Histidine kinase" evidence="12">
    <location>
        <begin position="345"/>
        <end position="570"/>
    </location>
</feature>
<dbReference type="PRINTS" id="PR00344">
    <property type="entry name" value="BCTRLSENSOR"/>
</dbReference>
<dbReference type="Pfam" id="PF02518">
    <property type="entry name" value="HATPase_c"/>
    <property type="match status" value="1"/>
</dbReference>
<protein>
    <recommendedName>
        <fullName evidence="9">Circadian input-output histidine kinase CikA</fullName>
        <ecNumber evidence="3">2.7.13.3</ecNumber>
    </recommendedName>
    <alternativeName>
        <fullName evidence="4">Stage 0 sporulation protein A homolog</fullName>
    </alternativeName>
</protein>
<dbReference type="Proteomes" id="UP000515823">
    <property type="component" value="Chromosome"/>
</dbReference>
<dbReference type="Pfam" id="PF00512">
    <property type="entry name" value="HisKA"/>
    <property type="match status" value="1"/>
</dbReference>
<dbReference type="InterPro" id="IPR011006">
    <property type="entry name" value="CheY-like_superfamily"/>
</dbReference>
<dbReference type="RefSeq" id="WP_249303269.1">
    <property type="nucleotide sequence ID" value="NZ_CP060634.1"/>
</dbReference>
<evidence type="ECO:0000256" key="8">
    <source>
        <dbReference type="ARBA" id="ARBA00024867"/>
    </source>
</evidence>
<feature type="modified residue" description="4-aspartylphosphate" evidence="10">
    <location>
        <position position="777"/>
    </location>
</feature>
<sequence>MKKSTLRFLWISLISALTLCIGVFVWITTYMVRQSSEALHKVGTIYMSQMSTQLKLHFNLLIDLHLSEAEGIIEQVSSGLSDSAGGTRIRLDAGGENNSFTYLSLYAEDGKNDVLRGETVEIIDEADFIDSLNHGEKKVAAGVTESGEMLLLLGVPASYSMEGGTSSLALVAGLPMKYVGESLSLDIGETLVYSHFIRKDGRFILRNADAGEDSYFERILSQKGIDGKTPQEMVQEMKEAIAGEEDYSVVVEIDGERRNTYFTPLPHSDWYLVSVMPYGTLEEPILTLGRQRIVTTLAGSGLIMITLLIIFFLYFRMSQRQLTALKEARKKADSANHAKSEFLSNMSHDIRTPMNAIVGMTAIASANLEKTEQVKDCLQKITFSSKHLLGLINDVLDMSKIESGKLTLNLEQISLRETVDSIVNIVQPQIKMKNQQFDVFLQDVHTEEVLCDGVRLNQVLLNLLSNSVKFTPEGGTVHLTMREEPSPKKDTFIRIHFYVKDTGIGMSKEFKERLFEAFERESSSQVNRTEGTGLGMAITKYIVDAMEGTIEVDSEPGAGSEFHVTIDVEKAQMLEEDMVLPEWNILVVDDDEQLCRSAASALKELGAVSEWASGGESALRMVQARQETGDEYQIILLDWKMPGLDGLQTARQLRRKIGGEIPILLISAYEWGDIEEEADAAGISGFIAKPLFKSTLFHTLSHYMGVSSDAMKAEELYKPELGGRRILLAEDNDLNWEIADMLLSEYGLEIERAENGQICVQKYDQSEPGFYDAVLMDIRMPVMDGYAAAKAIRASGRVDSDIPIIAMTADAFSEDIQKSAACGMNGHVIKPIDTALVIQLLQKYIRPGKGS</sequence>
<dbReference type="InterPro" id="IPR004358">
    <property type="entry name" value="Sig_transdc_His_kin-like_C"/>
</dbReference>
<dbReference type="SUPFAM" id="SSF52172">
    <property type="entry name" value="CheY-like"/>
    <property type="match status" value="2"/>
</dbReference>